<dbReference type="EMBL" id="JABFAC010000013">
    <property type="protein sequence ID" value="MBA0632343.1"/>
    <property type="molecule type" value="Genomic_DNA"/>
</dbReference>
<comment type="caution">
    <text evidence="1">The sequence shown here is derived from an EMBL/GenBank/DDBJ whole genome shotgun (WGS) entry which is preliminary data.</text>
</comment>
<dbReference type="Proteomes" id="UP000593561">
    <property type="component" value="Unassembled WGS sequence"/>
</dbReference>
<reference evidence="1 2" key="1">
    <citation type="journal article" date="2019" name="Genome Biol. Evol.">
        <title>Insights into the evolution of the New World diploid cottons (Gossypium, subgenus Houzingenia) based on genome sequencing.</title>
        <authorList>
            <person name="Grover C.E."/>
            <person name="Arick M.A. 2nd"/>
            <person name="Thrash A."/>
            <person name="Conover J.L."/>
            <person name="Sanders W.S."/>
            <person name="Peterson D.G."/>
            <person name="Frelichowski J.E."/>
            <person name="Scheffler J.A."/>
            <person name="Scheffler B.E."/>
            <person name="Wendel J.F."/>
        </authorList>
    </citation>
    <scope>NUCLEOTIDE SEQUENCE [LARGE SCALE GENOMIC DNA]</scope>
    <source>
        <strain evidence="1">27</strain>
        <tissue evidence="1">Leaf</tissue>
    </source>
</reference>
<organism evidence="1 2">
    <name type="scientific">Gossypium davidsonii</name>
    <name type="common">Davidson's cotton</name>
    <name type="synonym">Gossypium klotzschianum subsp. davidsonii</name>
    <dbReference type="NCBI Taxonomy" id="34287"/>
    <lineage>
        <taxon>Eukaryota</taxon>
        <taxon>Viridiplantae</taxon>
        <taxon>Streptophyta</taxon>
        <taxon>Embryophyta</taxon>
        <taxon>Tracheophyta</taxon>
        <taxon>Spermatophyta</taxon>
        <taxon>Magnoliopsida</taxon>
        <taxon>eudicotyledons</taxon>
        <taxon>Gunneridae</taxon>
        <taxon>Pentapetalae</taxon>
        <taxon>rosids</taxon>
        <taxon>malvids</taxon>
        <taxon>Malvales</taxon>
        <taxon>Malvaceae</taxon>
        <taxon>Malvoideae</taxon>
        <taxon>Gossypium</taxon>
    </lineage>
</organism>
<sequence>MMGLKVNPMKIRVGEYW</sequence>
<evidence type="ECO:0000313" key="1">
    <source>
        <dbReference type="EMBL" id="MBA0632343.1"/>
    </source>
</evidence>
<evidence type="ECO:0000313" key="2">
    <source>
        <dbReference type="Proteomes" id="UP000593561"/>
    </source>
</evidence>
<proteinExistence type="predicted"/>
<gene>
    <name evidence="1" type="ORF">Godav_001104</name>
</gene>
<protein>
    <submittedName>
        <fullName evidence="1">Uncharacterized protein</fullName>
    </submittedName>
</protein>
<name>A0A7J8T2B0_GOSDV</name>
<accession>A0A7J8T2B0</accession>
<keyword evidence="2" id="KW-1185">Reference proteome</keyword>
<dbReference type="AlphaFoldDB" id="A0A7J8T2B0"/>